<accession>A0ACC1CK91</accession>
<reference evidence="1 2" key="1">
    <citation type="journal article" date="2021" name="Front. Genet.">
        <title>Chromosome-Level Genome Assembly Reveals Significant Gene Expansion in the Toll and IMD Signaling Pathways of Dendrolimus kikuchii.</title>
        <authorList>
            <person name="Zhou J."/>
            <person name="Wu P."/>
            <person name="Xiong Z."/>
            <person name="Liu N."/>
            <person name="Zhao N."/>
            <person name="Ji M."/>
            <person name="Qiu Y."/>
            <person name="Yang B."/>
        </authorList>
    </citation>
    <scope>NUCLEOTIDE SEQUENCE [LARGE SCALE GENOMIC DNA]</scope>
    <source>
        <strain evidence="1">Ann1</strain>
    </source>
</reference>
<keyword evidence="2" id="KW-1185">Reference proteome</keyword>
<dbReference type="EMBL" id="CM034409">
    <property type="protein sequence ID" value="KAJ0171958.1"/>
    <property type="molecule type" value="Genomic_DNA"/>
</dbReference>
<sequence length="403" mass="45244">MAKILTIFFVFATIISIGHSQCTLERAILNFRRSVYEFNARLVFRINQDTEGHFIASGLSPWSLISALSFGADGNTLSEIERVLRLHSHKCFNERYFEVAQIATTSTDSTILERSATIFVDESLELLDEFANNVVRTGLCNTTELSFKDTVSSASAINEYVSKSTHETIDEIVTPSDLYDVSMVMIDALYFKGTWKNQFPYEDTETSAFYNERGNQIGDVNLMFTNGNFNVTSMKTIKARVLEVPYGERDKYSMLIFLPFADVTVTQVLENLKSSSLNAIFNAFGRNGASSVAVQIPRFKITSDVSNLKDLLIDMGLRSMFDSTTANFPFLTFSPLYVSNFIQKAYIEVTEEGTTAAAVSEASFLARMLPEQFIANKPFIFMIVDRNVPIPLFTGAYSKPNIY</sequence>
<protein>
    <submittedName>
        <fullName evidence="1">Uncharacterized protein</fullName>
    </submittedName>
</protein>
<gene>
    <name evidence="1" type="ORF">K1T71_012721</name>
</gene>
<proteinExistence type="predicted"/>
<name>A0ACC1CK91_9NEOP</name>
<organism evidence="1 2">
    <name type="scientific">Dendrolimus kikuchii</name>
    <dbReference type="NCBI Taxonomy" id="765133"/>
    <lineage>
        <taxon>Eukaryota</taxon>
        <taxon>Metazoa</taxon>
        <taxon>Ecdysozoa</taxon>
        <taxon>Arthropoda</taxon>
        <taxon>Hexapoda</taxon>
        <taxon>Insecta</taxon>
        <taxon>Pterygota</taxon>
        <taxon>Neoptera</taxon>
        <taxon>Endopterygota</taxon>
        <taxon>Lepidoptera</taxon>
        <taxon>Glossata</taxon>
        <taxon>Ditrysia</taxon>
        <taxon>Bombycoidea</taxon>
        <taxon>Lasiocampidae</taxon>
        <taxon>Dendrolimus</taxon>
    </lineage>
</organism>
<comment type="caution">
    <text evidence="1">The sequence shown here is derived from an EMBL/GenBank/DDBJ whole genome shotgun (WGS) entry which is preliminary data.</text>
</comment>
<evidence type="ECO:0000313" key="1">
    <source>
        <dbReference type="EMBL" id="KAJ0171958.1"/>
    </source>
</evidence>
<evidence type="ECO:0000313" key="2">
    <source>
        <dbReference type="Proteomes" id="UP000824533"/>
    </source>
</evidence>
<dbReference type="Proteomes" id="UP000824533">
    <property type="component" value="Linkage Group LG23"/>
</dbReference>